<organism evidence="1 2">
    <name type="scientific">Caballeronia calidae</name>
    <dbReference type="NCBI Taxonomy" id="1777139"/>
    <lineage>
        <taxon>Bacteria</taxon>
        <taxon>Pseudomonadati</taxon>
        <taxon>Pseudomonadota</taxon>
        <taxon>Betaproteobacteria</taxon>
        <taxon>Burkholderiales</taxon>
        <taxon>Burkholderiaceae</taxon>
        <taxon>Caballeronia</taxon>
    </lineage>
</organism>
<evidence type="ECO:0000313" key="2">
    <source>
        <dbReference type="Proteomes" id="UP000071859"/>
    </source>
</evidence>
<proteinExistence type="predicted"/>
<dbReference type="OrthoDB" id="6537357at2"/>
<name>A0A158EGK6_9BURK</name>
<sequence length="208" mass="23871">MSGILAIWNDCTEGREAAYEHWYQHEHLPERLGIPGFRVGRRYEAIDARLRFLTAYEVDHLDVLGSKEYRQRLENPTEQTTAIVKNGFVNMSRTVCARSQIRGDIRGSIVVTATLREGDPTSWFDSLESSRYFSDGATHSEIWLSSENSDARTKEELLRGRDAKIVACLYLEYLRKEPAIQSAQELRRIHPNADIGVYQLMCSLTRSE</sequence>
<keyword evidence="2" id="KW-1185">Reference proteome</keyword>
<dbReference type="EMBL" id="FCOX02000098">
    <property type="protein sequence ID" value="SAL06019.1"/>
    <property type="molecule type" value="Genomic_DNA"/>
</dbReference>
<protein>
    <submittedName>
        <fullName evidence="1">Uncharacterized protein</fullName>
    </submittedName>
</protein>
<gene>
    <name evidence="1" type="ORF">AWB78_07832</name>
</gene>
<evidence type="ECO:0000313" key="1">
    <source>
        <dbReference type="EMBL" id="SAL06019.1"/>
    </source>
</evidence>
<accession>A0A158EGK6</accession>
<dbReference type="Proteomes" id="UP000071859">
    <property type="component" value="Unassembled WGS sequence"/>
</dbReference>
<reference evidence="1" key="1">
    <citation type="submission" date="2016-01" db="EMBL/GenBank/DDBJ databases">
        <authorList>
            <person name="Peeters C."/>
        </authorList>
    </citation>
    <scope>NUCLEOTIDE SEQUENCE</scope>
    <source>
        <strain evidence="1">LMG 29321</strain>
    </source>
</reference>
<comment type="caution">
    <text evidence="1">The sequence shown here is derived from an EMBL/GenBank/DDBJ whole genome shotgun (WGS) entry which is preliminary data.</text>
</comment>
<dbReference type="RefSeq" id="WP_062611938.1">
    <property type="nucleotide sequence ID" value="NZ_FCOX02000098.1"/>
</dbReference>
<dbReference type="AlphaFoldDB" id="A0A158EGK6"/>